<reference evidence="1" key="1">
    <citation type="journal article" date="2020" name="Nature">
        <title>Giant virus diversity and host interactions through global metagenomics.</title>
        <authorList>
            <person name="Schulz F."/>
            <person name="Roux S."/>
            <person name="Paez-Espino D."/>
            <person name="Jungbluth S."/>
            <person name="Walsh D.A."/>
            <person name="Denef V.J."/>
            <person name="McMahon K.D."/>
            <person name="Konstantinidis K.T."/>
            <person name="Eloe-Fadrosh E.A."/>
            <person name="Kyrpides N.C."/>
            <person name="Woyke T."/>
        </authorList>
    </citation>
    <scope>NUCLEOTIDE SEQUENCE</scope>
    <source>
        <strain evidence="1">GVMAG-M-3300023179-71</strain>
    </source>
</reference>
<organism evidence="1">
    <name type="scientific">viral metagenome</name>
    <dbReference type="NCBI Taxonomy" id="1070528"/>
    <lineage>
        <taxon>unclassified sequences</taxon>
        <taxon>metagenomes</taxon>
        <taxon>organismal metagenomes</taxon>
    </lineage>
</organism>
<name>A0A6C0H665_9ZZZZ</name>
<accession>A0A6C0H665</accession>
<dbReference type="AlphaFoldDB" id="A0A6C0H665"/>
<proteinExistence type="predicted"/>
<dbReference type="EMBL" id="MN739881">
    <property type="protein sequence ID" value="QHT75706.1"/>
    <property type="molecule type" value="Genomic_DNA"/>
</dbReference>
<protein>
    <submittedName>
        <fullName evidence="1">Uncharacterized protein</fullName>
    </submittedName>
</protein>
<evidence type="ECO:0000313" key="1">
    <source>
        <dbReference type="EMBL" id="QHT75706.1"/>
    </source>
</evidence>
<sequence length="82" mass="10074">MKKIIIKPNNFGLEFQKCIHNDENTKYYINGTKIIFEKKINICYKCFPIQSFEYYYLIKNEYCNNIKNNFCENIDITYYNQK</sequence>